<dbReference type="SUPFAM" id="SSF53955">
    <property type="entry name" value="Lysozyme-like"/>
    <property type="match status" value="1"/>
</dbReference>
<evidence type="ECO:0000259" key="4">
    <source>
        <dbReference type="Pfam" id="PF01464"/>
    </source>
</evidence>
<comment type="caution">
    <text evidence="5">The sequence shown here is derived from an EMBL/GenBank/DDBJ whole genome shotgun (WGS) entry which is preliminary data.</text>
</comment>
<proteinExistence type="inferred from homology"/>
<evidence type="ECO:0000256" key="2">
    <source>
        <dbReference type="ARBA" id="ARBA00009387"/>
    </source>
</evidence>
<dbReference type="Gene3D" id="1.10.530.10">
    <property type="match status" value="1"/>
</dbReference>
<feature type="domain" description="Transglycosylase SLT" evidence="4">
    <location>
        <begin position="548"/>
        <end position="653"/>
    </location>
</feature>
<dbReference type="PANTHER" id="PTHR37423:SF2">
    <property type="entry name" value="MEMBRANE-BOUND LYTIC MUREIN TRANSGLYCOSYLASE C"/>
    <property type="match status" value="1"/>
</dbReference>
<organism evidence="5 6">
    <name type="scientific">Rhizobium alvei</name>
    <dbReference type="NCBI Taxonomy" id="1132659"/>
    <lineage>
        <taxon>Bacteria</taxon>
        <taxon>Pseudomonadati</taxon>
        <taxon>Pseudomonadota</taxon>
        <taxon>Alphaproteobacteria</taxon>
        <taxon>Hyphomicrobiales</taxon>
        <taxon>Rhizobiaceae</taxon>
        <taxon>Rhizobium/Agrobacterium group</taxon>
        <taxon>Rhizobium</taxon>
    </lineage>
</organism>
<dbReference type="EMBL" id="JAUOZU010000006">
    <property type="protein sequence ID" value="MDO6963587.1"/>
    <property type="molecule type" value="Genomic_DNA"/>
</dbReference>
<reference evidence="5" key="2">
    <citation type="submission" date="2023-07" db="EMBL/GenBank/DDBJ databases">
        <authorList>
            <person name="Shen H."/>
        </authorList>
    </citation>
    <scope>NUCLEOTIDE SEQUENCE</scope>
    <source>
        <strain evidence="5">TNR-22</strain>
    </source>
</reference>
<protein>
    <submittedName>
        <fullName evidence="5">Lytic transglycosylase domain-containing protein</fullName>
    </submittedName>
</protein>
<gene>
    <name evidence="5" type="ORF">Q4481_06440</name>
</gene>
<reference evidence="5" key="1">
    <citation type="journal article" date="2015" name="Int. J. Syst. Evol. Microbiol.">
        <title>Rhizobium alvei sp. nov., isolated from a freshwater river.</title>
        <authorList>
            <person name="Sheu S.Y."/>
            <person name="Huang H.W."/>
            <person name="Young C.C."/>
            <person name="Chen W.M."/>
        </authorList>
    </citation>
    <scope>NUCLEOTIDE SEQUENCE</scope>
    <source>
        <strain evidence="5">TNR-22</strain>
    </source>
</reference>
<dbReference type="Pfam" id="PF01464">
    <property type="entry name" value="SLT"/>
    <property type="match status" value="1"/>
</dbReference>
<comment type="similarity">
    <text evidence="1">Belongs to the transglycosylase Slt family.</text>
</comment>
<accession>A0ABT8YIR3</accession>
<sequence length="713" mass="78685">MKRMIIASLVLLAGGASMFGILGADAGRRPMAPAENTPTLRPISLKADRVAALPKPLDSAAPDSDNITNAISPIETTDLQPSETFRDGLRALARRDSLGAIAERDRLPSASNERLTLTWAIAVSGQRAVPAAEMLEARTLLRGWPAIEDINSNIENALLRENAPPQMVLDFMAGGEPRSADGVIMLARALKSVGRDNEAKELIRSAWQGRVMKVEDEDRILGEFGTDLTTADHLRRMKYLLYSDQYARAARFASLAKAETLATAFSAIGRRAKDGKALLEKARAEWGKDPTFLYLQIRRLRQTSQYEAAAKLLARMPDQTSDLIDPGKWWIETRIVSRGLFDVGQAAEAYKLAIAHRLMDGDDRAEAEFHAGWYALRGMGKPKIARPHFEQLLLASNRAHDQARGYYWLGRTDEALGDRSKARLSFERAASHPTTFYGQLAEARLGLTDRPLGTAAANGAALIDFANRPQIRALSLLKQSGEDGRARRLYLSLARFYGDQDSLQMLSARALSDYGPSLALAIGKAAQNQGHDPGLAAYPLGAIPETADIDRSARALTHAIARQESAFNPQAVSHADARGLLQILPSTARKVAERNRIAWAEEKLLTDPAYNATLGSRYLDEQIQKFNGSLVLTFAAYNAGPNRIPDWIGRYGDPRRMTLDGVVDWIEHIPFHETRNYVQRVMENYQVYKRLLSESTNIASDLTINGRPLQKVN</sequence>
<evidence type="ECO:0000313" key="5">
    <source>
        <dbReference type="EMBL" id="MDO6963587.1"/>
    </source>
</evidence>
<dbReference type="RefSeq" id="WP_304375505.1">
    <property type="nucleotide sequence ID" value="NZ_JAUOZU010000006.1"/>
</dbReference>
<dbReference type="InterPro" id="IPR008258">
    <property type="entry name" value="Transglycosylase_SLT_dom_1"/>
</dbReference>
<evidence type="ECO:0000313" key="6">
    <source>
        <dbReference type="Proteomes" id="UP001174932"/>
    </source>
</evidence>
<dbReference type="PANTHER" id="PTHR37423">
    <property type="entry name" value="SOLUBLE LYTIC MUREIN TRANSGLYCOSYLASE-RELATED"/>
    <property type="match status" value="1"/>
</dbReference>
<evidence type="ECO:0000256" key="3">
    <source>
        <dbReference type="ARBA" id="ARBA00022729"/>
    </source>
</evidence>
<keyword evidence="3" id="KW-0732">Signal</keyword>
<dbReference type="InterPro" id="IPR008939">
    <property type="entry name" value="Lytic_TGlycosylase_superhlx_U"/>
</dbReference>
<evidence type="ECO:0000256" key="1">
    <source>
        <dbReference type="ARBA" id="ARBA00007734"/>
    </source>
</evidence>
<dbReference type="InterPro" id="IPR023346">
    <property type="entry name" value="Lysozyme-like_dom_sf"/>
</dbReference>
<dbReference type="InterPro" id="IPR000189">
    <property type="entry name" value="Transglyc_AS"/>
</dbReference>
<dbReference type="Gene3D" id="1.25.20.10">
    <property type="entry name" value="Bacterial muramidases"/>
    <property type="match status" value="1"/>
</dbReference>
<comment type="similarity">
    <text evidence="2">Belongs to the virb1 family.</text>
</comment>
<keyword evidence="6" id="KW-1185">Reference proteome</keyword>
<dbReference type="SUPFAM" id="SSF48435">
    <property type="entry name" value="Bacterial muramidases"/>
    <property type="match status" value="1"/>
</dbReference>
<name>A0ABT8YIR3_9HYPH</name>
<dbReference type="Proteomes" id="UP001174932">
    <property type="component" value="Unassembled WGS sequence"/>
</dbReference>
<dbReference type="PROSITE" id="PS00922">
    <property type="entry name" value="TRANSGLYCOSYLASE"/>
    <property type="match status" value="1"/>
</dbReference>
<dbReference type="CDD" id="cd13401">
    <property type="entry name" value="Slt70-like"/>
    <property type="match status" value="1"/>
</dbReference>